<sequence>MNTTTDSEGFLHRFLEITREFPETPAINDIDNNVTLSYQELKHIAEKRKRTFSLLGVKPGDNVALILPNGVEFIASYLALVSLEALPIIINSKLTSWEISQLFDKCHPDFIITFSEFYQKHAALLTPPSPTWQILLSDKAPSCAPREDVHHLTQQPDGDAAALTAPHGNPVVALQFTWRGYARPFPVAHRYLEMTRSTDGLHEHFHPQGVGSVHLVTLPLYAIFGLSVMLIFPLSVGATLLVTNSLLNRDLAEVLAQHQVTFACLVPDVIRYFNGRLAKRKSAPAGLHPQLMIYSGGGHLPAGEAERLSQLLGCGPVLQGYGLTESLPIVVQNTRGEQHRGAMGQAIRAAEIRVLGPGGQEVPAGRIGELVVRGPMIAEGYYQDEEATALFFKDGWLHTGDLVWRDAQGHLFFVCQRLRISKIRAQMIDLAEIERVAVRHPQVKRARAWVTRDKHEANVLCLSVEVSDAQLVQQELLTFMGNYLSGFKLPRKIDMLPAQGVEHAA</sequence>
<evidence type="ECO:0000313" key="6">
    <source>
        <dbReference type="Proteomes" id="UP000271603"/>
    </source>
</evidence>
<dbReference type="SUPFAM" id="SSF56801">
    <property type="entry name" value="Acetyl-CoA synthetase-like"/>
    <property type="match status" value="1"/>
</dbReference>
<accession>A0A447QVY6</accession>
<organism evidence="5 6">
    <name type="scientific">Serratia rubidaea</name>
    <name type="common">Serratia marinorubra</name>
    <dbReference type="NCBI Taxonomy" id="61652"/>
    <lineage>
        <taxon>Bacteria</taxon>
        <taxon>Pseudomonadati</taxon>
        <taxon>Pseudomonadota</taxon>
        <taxon>Gammaproteobacteria</taxon>
        <taxon>Enterobacterales</taxon>
        <taxon>Yersiniaceae</taxon>
        <taxon>Serratia</taxon>
    </lineage>
</organism>
<evidence type="ECO:0000256" key="1">
    <source>
        <dbReference type="ARBA" id="ARBA00006432"/>
    </source>
</evidence>
<feature type="transmembrane region" description="Helical" evidence="3">
    <location>
        <begin position="220"/>
        <end position="242"/>
    </location>
</feature>
<dbReference type="EMBL" id="LR134155">
    <property type="protein sequence ID" value="VEA74081.1"/>
    <property type="molecule type" value="Genomic_DNA"/>
</dbReference>
<dbReference type="InterPro" id="IPR045851">
    <property type="entry name" value="AMP-bd_C_sf"/>
</dbReference>
<dbReference type="EC" id="6.2.1.3" evidence="5"/>
<dbReference type="Gene3D" id="3.30.300.30">
    <property type="match status" value="1"/>
</dbReference>
<evidence type="ECO:0000313" key="5">
    <source>
        <dbReference type="EMBL" id="VEA74081.1"/>
    </source>
</evidence>
<keyword evidence="3" id="KW-0812">Transmembrane</keyword>
<keyword evidence="2 5" id="KW-0436">Ligase</keyword>
<keyword evidence="3" id="KW-1133">Transmembrane helix</keyword>
<dbReference type="Pfam" id="PF00501">
    <property type="entry name" value="AMP-binding"/>
    <property type="match status" value="1"/>
</dbReference>
<keyword evidence="3" id="KW-0472">Membrane</keyword>
<evidence type="ECO:0000256" key="3">
    <source>
        <dbReference type="SAM" id="Phobius"/>
    </source>
</evidence>
<name>A0A447QVY6_SERRU</name>
<gene>
    <name evidence="5" type="primary">fadD_3</name>
    <name evidence="5" type="ORF">NCTC9419_05722</name>
</gene>
<dbReference type="PANTHER" id="PTHR24096">
    <property type="entry name" value="LONG-CHAIN-FATTY-ACID--COA LIGASE"/>
    <property type="match status" value="1"/>
</dbReference>
<evidence type="ECO:0000259" key="4">
    <source>
        <dbReference type="Pfam" id="PF00501"/>
    </source>
</evidence>
<dbReference type="AlphaFoldDB" id="A0A447QVY6"/>
<protein>
    <submittedName>
        <fullName evidence="5">Long-chain-fatty-acid--CoA ligase</fullName>
        <ecNumber evidence="5">6.2.1.3</ecNumber>
    </submittedName>
</protein>
<dbReference type="PANTHER" id="PTHR24096:SF149">
    <property type="entry name" value="AMP-BINDING DOMAIN-CONTAINING PROTEIN-RELATED"/>
    <property type="match status" value="1"/>
</dbReference>
<dbReference type="InterPro" id="IPR042099">
    <property type="entry name" value="ANL_N_sf"/>
</dbReference>
<reference evidence="5 6" key="1">
    <citation type="submission" date="2018-12" db="EMBL/GenBank/DDBJ databases">
        <authorList>
            <consortium name="Pathogen Informatics"/>
        </authorList>
    </citation>
    <scope>NUCLEOTIDE SEQUENCE [LARGE SCALE GENOMIC DNA]</scope>
    <source>
        <strain evidence="5 6">NCTC9419</strain>
    </source>
</reference>
<comment type="similarity">
    <text evidence="1">Belongs to the ATP-dependent AMP-binding enzyme family.</text>
</comment>
<dbReference type="STRING" id="61652.AXX16_2586"/>
<dbReference type="GO" id="GO:0004467">
    <property type="term" value="F:long-chain fatty acid-CoA ligase activity"/>
    <property type="evidence" value="ECO:0007669"/>
    <property type="project" value="UniProtKB-EC"/>
</dbReference>
<evidence type="ECO:0000256" key="2">
    <source>
        <dbReference type="ARBA" id="ARBA00022598"/>
    </source>
</evidence>
<dbReference type="InterPro" id="IPR000873">
    <property type="entry name" value="AMP-dep_synth/lig_dom"/>
</dbReference>
<dbReference type="Proteomes" id="UP000271603">
    <property type="component" value="Chromosome"/>
</dbReference>
<proteinExistence type="inferred from homology"/>
<feature type="domain" description="AMP-dependent synthetase/ligase" evidence="4">
    <location>
        <begin position="19"/>
        <end position="382"/>
    </location>
</feature>
<dbReference type="Gene3D" id="3.40.50.12780">
    <property type="entry name" value="N-terminal domain of ligase-like"/>
    <property type="match status" value="1"/>
</dbReference>